<organism evidence="2 3">
    <name type="scientific">Gregarina niphandrodes</name>
    <name type="common">Septate eugregarine</name>
    <dbReference type="NCBI Taxonomy" id="110365"/>
    <lineage>
        <taxon>Eukaryota</taxon>
        <taxon>Sar</taxon>
        <taxon>Alveolata</taxon>
        <taxon>Apicomplexa</taxon>
        <taxon>Conoidasida</taxon>
        <taxon>Gregarinasina</taxon>
        <taxon>Eugregarinorida</taxon>
        <taxon>Gregarinidae</taxon>
        <taxon>Gregarina</taxon>
    </lineage>
</organism>
<protein>
    <submittedName>
        <fullName evidence="2">Transmembrane protein</fullName>
    </submittedName>
</protein>
<dbReference type="RefSeq" id="XP_011132205.1">
    <property type="nucleotide sequence ID" value="XM_011133903.1"/>
</dbReference>
<evidence type="ECO:0000256" key="1">
    <source>
        <dbReference type="SAM" id="Phobius"/>
    </source>
</evidence>
<dbReference type="Proteomes" id="UP000019763">
    <property type="component" value="Unassembled WGS sequence"/>
</dbReference>
<feature type="transmembrane region" description="Helical" evidence="1">
    <location>
        <begin position="520"/>
        <end position="541"/>
    </location>
</feature>
<feature type="transmembrane region" description="Helical" evidence="1">
    <location>
        <begin position="547"/>
        <end position="571"/>
    </location>
</feature>
<comment type="caution">
    <text evidence="2">The sequence shown here is derived from an EMBL/GenBank/DDBJ whole genome shotgun (WGS) entry which is preliminary data.</text>
</comment>
<dbReference type="AlphaFoldDB" id="A0A023B1D1"/>
<feature type="transmembrane region" description="Helical" evidence="1">
    <location>
        <begin position="12"/>
        <end position="32"/>
    </location>
</feature>
<name>A0A023B1D1_GRENI</name>
<reference evidence="2" key="1">
    <citation type="submission" date="2013-12" db="EMBL/GenBank/DDBJ databases">
        <authorList>
            <person name="Omoto C.K."/>
            <person name="Sibley D."/>
            <person name="Venepally P."/>
            <person name="Hadjithomas M."/>
            <person name="Karamycheva S."/>
            <person name="Brunk B."/>
            <person name="Roos D."/>
            <person name="Caler E."/>
            <person name="Lorenzi H."/>
        </authorList>
    </citation>
    <scope>NUCLEOTIDE SEQUENCE</scope>
</reference>
<dbReference type="GeneID" id="22914627"/>
<gene>
    <name evidence="2" type="ORF">GNI_132190</name>
</gene>
<proteinExistence type="predicted"/>
<feature type="transmembrane region" description="Helical" evidence="1">
    <location>
        <begin position="276"/>
        <end position="301"/>
    </location>
</feature>
<keyword evidence="3" id="KW-1185">Reference proteome</keyword>
<sequence>MPGFVSGAQMRVLLSFVLLFAGLFSLFLAVLIEHESSPKYSLRCIAFSNFVLTAPKIYDSVAPKLRSIFLSSVRTRGSLPLIDSQDTPGTVVSYKQGDIVVADCVVTSADYHARVSVPTFAQNQDLNHLSISVQDPAQHPVVQGSAQYPAIQVPAADLMASPTNLMSPAEDETMACVADQILYQGQQILSGTCVHTRVLQFSDLSLTRVLANHAKSASLTGAFWCYRSPRLKFFIRYFGTISIALFLAAWLARAALDPDREPDTDSFLINVLPRVTLTATLICQCLSSTTLYDSVDVLLLYAKQALGRKTAIVPHTVDLLRLAGQNAVTLDIGDQDLISSGLVVASGVSLGVGPTDEVRLESNLSGTEGENLFCRRGDLAEQVLAAQSVFSLRVTVASSSPRFEQQVTNTSLASLFGTWHLLPAGADTTRITARGPAGSSDATGRMTGGGLVIRLATNSVCMGAAYRKQTDAVFAALVSSRGYSTSDRNEIRFIEDLRGLIPLLYWTDVANTIYDRGTKFYVSSSASLALLALSTASYSTASDGVRLWVYTLAYFLLANSSLLIAILAMSFSLSLLRDSQISLDALLNVVRMEKSPACKTVKPTAKTTIGILGTQDLNAPPATSSMSNIIIDI</sequence>
<dbReference type="EMBL" id="AFNH02000986">
    <property type="protein sequence ID" value="EZG47139.1"/>
    <property type="molecule type" value="Genomic_DNA"/>
</dbReference>
<dbReference type="VEuPathDB" id="CryptoDB:GNI_132190"/>
<evidence type="ECO:0000313" key="3">
    <source>
        <dbReference type="Proteomes" id="UP000019763"/>
    </source>
</evidence>
<accession>A0A023B1D1</accession>
<evidence type="ECO:0000313" key="2">
    <source>
        <dbReference type="EMBL" id="EZG47139.1"/>
    </source>
</evidence>
<feature type="transmembrane region" description="Helical" evidence="1">
    <location>
        <begin position="234"/>
        <end position="256"/>
    </location>
</feature>
<keyword evidence="1" id="KW-1133">Transmembrane helix</keyword>
<keyword evidence="1 2" id="KW-0812">Transmembrane</keyword>
<keyword evidence="1" id="KW-0472">Membrane</keyword>